<dbReference type="AlphaFoldDB" id="A0A0C3RX75"/>
<comment type="cofactor">
    <cofactor evidence="3">
        <name>a divalent metal cation</name>
        <dbReference type="ChEBI" id="CHEBI:60240"/>
    </cofactor>
    <text evidence="3">Binds 2 divalent metal cations per subunit. Site 1 may preferentially bind zinc ions, while site 2 has a preference for magnesium and/or manganese ions.</text>
</comment>
<feature type="compositionally biased region" description="Basic and acidic residues" evidence="4">
    <location>
        <begin position="472"/>
        <end position="488"/>
    </location>
</feature>
<evidence type="ECO:0000259" key="5">
    <source>
        <dbReference type="PROSITE" id="PS51845"/>
    </source>
</evidence>
<dbReference type="OrthoDB" id="546632at2759"/>
<dbReference type="SUPFAM" id="SSF109604">
    <property type="entry name" value="HD-domain/PDEase-like"/>
    <property type="match status" value="1"/>
</dbReference>
<name>A0A0C3RX75_PHLG1</name>
<dbReference type="Gene3D" id="1.10.1300.10">
    <property type="entry name" value="3'5'-cyclic nucleotide phosphodiesterase, catalytic domain"/>
    <property type="match status" value="1"/>
</dbReference>
<dbReference type="InterPro" id="IPR023174">
    <property type="entry name" value="PDEase_CS"/>
</dbReference>
<dbReference type="GO" id="GO:0004114">
    <property type="term" value="F:3',5'-cyclic-nucleotide phosphodiesterase activity"/>
    <property type="evidence" value="ECO:0007669"/>
    <property type="project" value="InterPro"/>
</dbReference>
<dbReference type="GO" id="GO:0046872">
    <property type="term" value="F:metal ion binding"/>
    <property type="evidence" value="ECO:0007669"/>
    <property type="project" value="UniProtKB-KW"/>
</dbReference>
<dbReference type="PROSITE" id="PS51845">
    <property type="entry name" value="PDEASE_I_2"/>
    <property type="match status" value="1"/>
</dbReference>
<dbReference type="SMART" id="SM00471">
    <property type="entry name" value="HDc"/>
    <property type="match status" value="1"/>
</dbReference>
<evidence type="ECO:0000313" key="6">
    <source>
        <dbReference type="EMBL" id="KIP06366.1"/>
    </source>
</evidence>
<dbReference type="HOGENOM" id="CLU_013818_0_0_1"/>
<evidence type="ECO:0000256" key="4">
    <source>
        <dbReference type="SAM" id="MobiDB-lite"/>
    </source>
</evidence>
<dbReference type="GO" id="GO:0007165">
    <property type="term" value="P:signal transduction"/>
    <property type="evidence" value="ECO:0007669"/>
    <property type="project" value="InterPro"/>
</dbReference>
<reference evidence="6 7" key="1">
    <citation type="journal article" date="2014" name="PLoS Genet.">
        <title>Analysis of the Phlebiopsis gigantea genome, transcriptome and secretome provides insight into its pioneer colonization strategies of wood.</title>
        <authorList>
            <person name="Hori C."/>
            <person name="Ishida T."/>
            <person name="Igarashi K."/>
            <person name="Samejima M."/>
            <person name="Suzuki H."/>
            <person name="Master E."/>
            <person name="Ferreira P."/>
            <person name="Ruiz-Duenas F.J."/>
            <person name="Held B."/>
            <person name="Canessa P."/>
            <person name="Larrondo L.F."/>
            <person name="Schmoll M."/>
            <person name="Druzhinina I.S."/>
            <person name="Kubicek C.P."/>
            <person name="Gaskell J.A."/>
            <person name="Kersten P."/>
            <person name="St John F."/>
            <person name="Glasner J."/>
            <person name="Sabat G."/>
            <person name="Splinter BonDurant S."/>
            <person name="Syed K."/>
            <person name="Yadav J."/>
            <person name="Mgbeahuruike A.C."/>
            <person name="Kovalchuk A."/>
            <person name="Asiegbu F.O."/>
            <person name="Lackner G."/>
            <person name="Hoffmeister D."/>
            <person name="Rencoret J."/>
            <person name="Gutierrez A."/>
            <person name="Sun H."/>
            <person name="Lindquist E."/>
            <person name="Barry K."/>
            <person name="Riley R."/>
            <person name="Grigoriev I.V."/>
            <person name="Henrissat B."/>
            <person name="Kues U."/>
            <person name="Berka R.M."/>
            <person name="Martinez A.T."/>
            <person name="Covert S.F."/>
            <person name="Blanchette R.A."/>
            <person name="Cullen D."/>
        </authorList>
    </citation>
    <scope>NUCLEOTIDE SEQUENCE [LARGE SCALE GENOMIC DNA]</scope>
    <source>
        <strain evidence="6 7">11061_1 CR5-6</strain>
    </source>
</reference>
<dbReference type="EMBL" id="KN840520">
    <property type="protein sequence ID" value="KIP06366.1"/>
    <property type="molecule type" value="Genomic_DNA"/>
</dbReference>
<evidence type="ECO:0000313" key="7">
    <source>
        <dbReference type="Proteomes" id="UP000053257"/>
    </source>
</evidence>
<organism evidence="6 7">
    <name type="scientific">Phlebiopsis gigantea (strain 11061_1 CR5-6)</name>
    <name type="common">White-rot fungus</name>
    <name type="synonym">Peniophora gigantea</name>
    <dbReference type="NCBI Taxonomy" id="745531"/>
    <lineage>
        <taxon>Eukaryota</taxon>
        <taxon>Fungi</taxon>
        <taxon>Dikarya</taxon>
        <taxon>Basidiomycota</taxon>
        <taxon>Agaricomycotina</taxon>
        <taxon>Agaricomycetes</taxon>
        <taxon>Polyporales</taxon>
        <taxon>Phanerochaetaceae</taxon>
        <taxon>Phlebiopsis</taxon>
    </lineage>
</organism>
<dbReference type="CDD" id="cd00077">
    <property type="entry name" value="HDc"/>
    <property type="match status" value="1"/>
</dbReference>
<evidence type="ECO:0000256" key="1">
    <source>
        <dbReference type="ARBA" id="ARBA00022723"/>
    </source>
</evidence>
<feature type="region of interest" description="Disordered" evidence="4">
    <location>
        <begin position="457"/>
        <end position="543"/>
    </location>
</feature>
<protein>
    <recommendedName>
        <fullName evidence="3">Phosphodiesterase</fullName>
        <ecNumber evidence="3">3.1.4.-</ecNumber>
    </recommendedName>
</protein>
<sequence length="695" mass="76310">MGLHSARRRSVDVGGLALALSDEGRGHGWGGWEEIQDGETRHVSWRCRSPSCISPAYLCFVRYAEVLIDVRAHTETIVNCEQTHVNSPPITISREARSRLINSLDSWHFEPHKLPEEEVLSCTYLLFEALFRTQGMQEDVGVSLPQISSFLQHLRQLYRRMNTYHNFQHALDVFQATYFFLSTAGMVPPVSILLRADARLWHPDKRSTRGFLNCLENEDIFALYIAAVGHDVGHPGLTNAFLRNAKTPLAEAFEKSPLEQMHSSLILQLMRHHGFGYLLDRPKSGPCFKKLLAMTILATDMSVHAEFMTNYRNMVTGPIRADSLEQKILVCQALIKCADISNPSRPHTVSQHWAAALEAEWTSQLLLEQHLDLPTSVRPSNDALSEAKGQVFFTSHFTYPLLELTASGIPQMAVFAQQCRDNLSQWEDRRALLSDPDKHNGDAPLARAVVRPHTSAPEDFLSAFPPTLPPDFLREHTQSVQSSDRDGLEFFEMSSGSPPGSRPATSGSGSSASSHYHTCSSSSPSPLHYHVELDPLQPDPRMQHGLMVNSTSHLPRLEITGSPAPSIASAASGVSSLFINTHDATSAIRAAYKASVRKKKSFHRASWNPSPSDYSEMVNGKPRSAASPSTHSPLSAFSSSPSNVPSPLSPRSVSTTSSTSPVTPESALRTGSVSVSGNTLLSTLCPPSVPCVNSA</sequence>
<feature type="region of interest" description="Disordered" evidence="4">
    <location>
        <begin position="602"/>
        <end position="671"/>
    </location>
</feature>
<comment type="similarity">
    <text evidence="3">Belongs to the cyclic nucleotide phosphodiesterase family.</text>
</comment>
<evidence type="ECO:0000256" key="3">
    <source>
        <dbReference type="RuleBase" id="RU363067"/>
    </source>
</evidence>
<proteinExistence type="inferred from homology"/>
<evidence type="ECO:0000256" key="2">
    <source>
        <dbReference type="ARBA" id="ARBA00022801"/>
    </source>
</evidence>
<feature type="compositionally biased region" description="Low complexity" evidence="4">
    <location>
        <begin position="494"/>
        <end position="526"/>
    </location>
</feature>
<dbReference type="STRING" id="745531.A0A0C3RX75"/>
<keyword evidence="2 3" id="KW-0378">Hydrolase</keyword>
<dbReference type="PROSITE" id="PS00126">
    <property type="entry name" value="PDEASE_I_1"/>
    <property type="match status" value="1"/>
</dbReference>
<keyword evidence="7" id="KW-1185">Reference proteome</keyword>
<feature type="compositionally biased region" description="Low complexity" evidence="4">
    <location>
        <begin position="627"/>
        <end position="666"/>
    </location>
</feature>
<accession>A0A0C3RX75</accession>
<feature type="domain" description="PDEase" evidence="5">
    <location>
        <begin position="78"/>
        <end position="433"/>
    </location>
</feature>
<keyword evidence="1 3" id="KW-0479">Metal-binding</keyword>
<gene>
    <name evidence="6" type="ORF">PHLGIDRAFT_119069</name>
</gene>
<dbReference type="InterPro" id="IPR036971">
    <property type="entry name" value="PDEase_catalytic_dom_sf"/>
</dbReference>
<dbReference type="InterPro" id="IPR002073">
    <property type="entry name" value="PDEase_catalytic_dom"/>
</dbReference>
<dbReference type="Pfam" id="PF00233">
    <property type="entry name" value="PDEase_I"/>
    <property type="match status" value="1"/>
</dbReference>
<dbReference type="Proteomes" id="UP000053257">
    <property type="component" value="Unassembled WGS sequence"/>
</dbReference>
<dbReference type="InterPro" id="IPR003607">
    <property type="entry name" value="HD/PDEase_dom"/>
</dbReference>
<dbReference type="EC" id="3.1.4.-" evidence="3"/>
<dbReference type="PANTHER" id="PTHR11347">
    <property type="entry name" value="CYCLIC NUCLEOTIDE PHOSPHODIESTERASE"/>
    <property type="match status" value="1"/>
</dbReference>